<name>A0A1T4K3G8_9FIRM</name>
<dbReference type="PROSITE" id="PS50110">
    <property type="entry name" value="RESPONSE_REGULATORY"/>
    <property type="match status" value="1"/>
</dbReference>
<dbReference type="GO" id="GO:0003700">
    <property type="term" value="F:DNA-binding transcription factor activity"/>
    <property type="evidence" value="ECO:0007669"/>
    <property type="project" value="InterPro"/>
</dbReference>
<dbReference type="InterPro" id="IPR011006">
    <property type="entry name" value="CheY-like_superfamily"/>
</dbReference>
<keyword evidence="8" id="KW-0804">Transcription</keyword>
<dbReference type="CDD" id="cd17536">
    <property type="entry name" value="REC_YesN-like"/>
    <property type="match status" value="1"/>
</dbReference>
<evidence type="ECO:0000259" key="12">
    <source>
        <dbReference type="PROSITE" id="PS50110"/>
    </source>
</evidence>
<keyword evidence="5" id="KW-0902">Two-component regulatory system</keyword>
<keyword evidence="14" id="KW-1185">Reference proteome</keyword>
<dbReference type="GO" id="GO:0005737">
    <property type="term" value="C:cytoplasm"/>
    <property type="evidence" value="ECO:0007669"/>
    <property type="project" value="UniProtKB-SubCell"/>
</dbReference>
<dbReference type="PROSITE" id="PS00041">
    <property type="entry name" value="HTH_ARAC_FAMILY_1"/>
    <property type="match status" value="1"/>
</dbReference>
<dbReference type="Gene3D" id="1.10.10.60">
    <property type="entry name" value="Homeodomain-like"/>
    <property type="match status" value="2"/>
</dbReference>
<dbReference type="InterPro" id="IPR001789">
    <property type="entry name" value="Sig_transdc_resp-reg_receiver"/>
</dbReference>
<evidence type="ECO:0000256" key="6">
    <source>
        <dbReference type="ARBA" id="ARBA00023015"/>
    </source>
</evidence>
<organism evidence="13 14">
    <name type="scientific">Eubacterium ruminantium</name>
    <dbReference type="NCBI Taxonomy" id="42322"/>
    <lineage>
        <taxon>Bacteria</taxon>
        <taxon>Bacillati</taxon>
        <taxon>Bacillota</taxon>
        <taxon>Clostridia</taxon>
        <taxon>Eubacteriales</taxon>
        <taxon>Eubacteriaceae</taxon>
        <taxon>Eubacterium</taxon>
    </lineage>
</organism>
<evidence type="ECO:0000256" key="5">
    <source>
        <dbReference type="ARBA" id="ARBA00023012"/>
    </source>
</evidence>
<keyword evidence="4 10" id="KW-0597">Phosphoprotein</keyword>
<dbReference type="Pfam" id="PF00072">
    <property type="entry name" value="Response_reg"/>
    <property type="match status" value="1"/>
</dbReference>
<keyword evidence="6" id="KW-0805">Transcription regulation</keyword>
<keyword evidence="3" id="KW-0963">Cytoplasm</keyword>
<feature type="domain" description="HTH araC/xylS-type" evidence="11">
    <location>
        <begin position="428"/>
        <end position="526"/>
    </location>
</feature>
<evidence type="ECO:0000259" key="11">
    <source>
        <dbReference type="PROSITE" id="PS01124"/>
    </source>
</evidence>
<evidence type="ECO:0000256" key="10">
    <source>
        <dbReference type="PROSITE-ProRule" id="PRU00169"/>
    </source>
</evidence>
<dbReference type="Gene3D" id="3.40.50.2300">
    <property type="match status" value="1"/>
</dbReference>
<evidence type="ECO:0000256" key="3">
    <source>
        <dbReference type="ARBA" id="ARBA00022490"/>
    </source>
</evidence>
<dbReference type="PROSITE" id="PS01124">
    <property type="entry name" value="HTH_ARAC_FAMILY_2"/>
    <property type="match status" value="1"/>
</dbReference>
<proteinExistence type="predicted"/>
<evidence type="ECO:0000256" key="8">
    <source>
        <dbReference type="ARBA" id="ARBA00023163"/>
    </source>
</evidence>
<dbReference type="Proteomes" id="UP000189857">
    <property type="component" value="Unassembled WGS sequence"/>
</dbReference>
<dbReference type="SUPFAM" id="SSF46689">
    <property type="entry name" value="Homeodomain-like"/>
    <property type="match status" value="1"/>
</dbReference>
<gene>
    <name evidence="13" type="ORF">SAMN02745110_00140</name>
</gene>
<evidence type="ECO:0000256" key="4">
    <source>
        <dbReference type="ARBA" id="ARBA00022553"/>
    </source>
</evidence>
<feature type="modified residue" description="4-aspartylphosphate" evidence="10">
    <location>
        <position position="57"/>
    </location>
</feature>
<dbReference type="SMART" id="SM00448">
    <property type="entry name" value="REC"/>
    <property type="match status" value="1"/>
</dbReference>
<dbReference type="InterPro" id="IPR018062">
    <property type="entry name" value="HTH_AraC-typ_CS"/>
</dbReference>
<accession>A0A1T4K3G8</accession>
<keyword evidence="7" id="KW-0238">DNA-binding</keyword>
<dbReference type="PANTHER" id="PTHR42713:SF3">
    <property type="entry name" value="TRANSCRIPTIONAL REGULATORY PROTEIN HPTR"/>
    <property type="match status" value="1"/>
</dbReference>
<evidence type="ECO:0000313" key="13">
    <source>
        <dbReference type="EMBL" id="SJZ37010.1"/>
    </source>
</evidence>
<evidence type="ECO:0000256" key="9">
    <source>
        <dbReference type="ARBA" id="ARBA00024867"/>
    </source>
</evidence>
<evidence type="ECO:0000256" key="2">
    <source>
        <dbReference type="ARBA" id="ARBA00018672"/>
    </source>
</evidence>
<dbReference type="InterPro" id="IPR051552">
    <property type="entry name" value="HptR"/>
</dbReference>
<dbReference type="SMART" id="SM00342">
    <property type="entry name" value="HTH_ARAC"/>
    <property type="match status" value="1"/>
</dbReference>
<dbReference type="InterPro" id="IPR018060">
    <property type="entry name" value="HTH_AraC"/>
</dbReference>
<dbReference type="RefSeq" id="WP_078785822.1">
    <property type="nucleotide sequence ID" value="NZ_FMTO01000002.1"/>
</dbReference>
<evidence type="ECO:0000313" key="14">
    <source>
        <dbReference type="Proteomes" id="UP000189857"/>
    </source>
</evidence>
<dbReference type="InterPro" id="IPR009057">
    <property type="entry name" value="Homeodomain-like_sf"/>
</dbReference>
<dbReference type="GO" id="GO:0043565">
    <property type="term" value="F:sequence-specific DNA binding"/>
    <property type="evidence" value="ECO:0007669"/>
    <property type="project" value="InterPro"/>
</dbReference>
<dbReference type="GO" id="GO:0000160">
    <property type="term" value="P:phosphorelay signal transduction system"/>
    <property type="evidence" value="ECO:0007669"/>
    <property type="project" value="UniProtKB-KW"/>
</dbReference>
<dbReference type="EMBL" id="FUXA01000003">
    <property type="protein sequence ID" value="SJZ37010.1"/>
    <property type="molecule type" value="Genomic_DNA"/>
</dbReference>
<evidence type="ECO:0000256" key="7">
    <source>
        <dbReference type="ARBA" id="ARBA00023125"/>
    </source>
</evidence>
<dbReference type="OrthoDB" id="9794370at2"/>
<comment type="subcellular location">
    <subcellularLocation>
        <location evidence="1">Cytoplasm</location>
    </subcellularLocation>
</comment>
<comment type="function">
    <text evidence="9">May play the central regulatory role in sporulation. It may be an element of the effector pathway responsible for the activation of sporulation genes in response to nutritional stress. Spo0A may act in concert with spo0H (a sigma factor) to control the expression of some genes that are critical to the sporulation process.</text>
</comment>
<reference evidence="13 14" key="1">
    <citation type="submission" date="2017-02" db="EMBL/GenBank/DDBJ databases">
        <authorList>
            <person name="Peterson S.W."/>
        </authorList>
    </citation>
    <scope>NUCLEOTIDE SEQUENCE [LARGE SCALE GENOMIC DNA]</scope>
    <source>
        <strain evidence="13 14">ATCC 17233</strain>
    </source>
</reference>
<sequence>MLNVMLVDDEPYITQGLSLIIDWEKEGYKIIYIANNGLEAVDYLKSTKETVDLIIADIRMPEMTGIELLEKIREENLSDAYFVVLSGYADFGYVRDAMRNGCVEYMLKPVNKDELLTVLRKLSENRKNDKMTEEHLKAADDALLEKNLSRLIKGRFDEENLMWVRENVKLYGRIRYVYIEIYGGGNDEEDEVLQSEQKILFSACKDALPDDEGILLDMAWSSTGYGVGYIFNGDNIDNSGKYTDEEFLDKFLQKIKRSINKPIHLIAGKSVKDISTISKSYSTALILRQQIAFHDTKDIYIYEDEIKVNKANVLLCKKSLDELIKSIDEGDEARIIESVDGFYKEMSNMGVNENTVSLNLNYFLFQLIHLATEQDSEVNQEEILDYISESAFEDGVKRGSKSHLRYFSIEYSKYMSQLRKNVSRGVLQDIENEVKENYAENLSLKELSRKYYINSSYLGQLFRKKYGKSFKDYLTDYRIEEAAKLLLKTDKKIINISEEVGYKDSDYFLQKFIERKGCTPSKYRRTYS</sequence>
<protein>
    <recommendedName>
        <fullName evidence="2">Stage 0 sporulation protein A homolog</fullName>
    </recommendedName>
</protein>
<dbReference type="AlphaFoldDB" id="A0A1T4K3G8"/>
<dbReference type="Pfam" id="PF12833">
    <property type="entry name" value="HTH_18"/>
    <property type="match status" value="1"/>
</dbReference>
<evidence type="ECO:0000256" key="1">
    <source>
        <dbReference type="ARBA" id="ARBA00004496"/>
    </source>
</evidence>
<dbReference type="SUPFAM" id="SSF52172">
    <property type="entry name" value="CheY-like"/>
    <property type="match status" value="1"/>
</dbReference>
<dbReference type="PANTHER" id="PTHR42713">
    <property type="entry name" value="HISTIDINE KINASE-RELATED"/>
    <property type="match status" value="1"/>
</dbReference>
<feature type="domain" description="Response regulatory" evidence="12">
    <location>
        <begin position="3"/>
        <end position="123"/>
    </location>
</feature>